<keyword evidence="3" id="KW-1185">Reference proteome</keyword>
<sequence>MQLRGLYKSSVSFSGGQRGDRVACEFGTSAVQIRAGEPSNPFFLRPHSDDEGGDHRIGSVVDSQELFSVAWIETEWTGHGGRRKNQNSSMSSKKSGENSDDVLDGESELFEIVLPT</sequence>
<feature type="region of interest" description="Disordered" evidence="1">
    <location>
        <begin position="78"/>
        <end position="106"/>
    </location>
</feature>
<reference evidence="2 3" key="2">
    <citation type="journal article" date="2017" name="Nature">
        <title>The Apostasia genome and the evolution of orchids.</title>
        <authorList>
            <person name="Zhang G.Q."/>
            <person name="Liu K.W."/>
            <person name="Li Z."/>
            <person name="Lohaus R."/>
            <person name="Hsiao Y.Y."/>
            <person name="Niu S.C."/>
            <person name="Wang J.Y."/>
            <person name="Lin Y.C."/>
            <person name="Xu Q."/>
            <person name="Chen L.J."/>
            <person name="Yoshida K."/>
            <person name="Fujiwara S."/>
            <person name="Wang Z.W."/>
            <person name="Zhang Y.Q."/>
            <person name="Mitsuda N."/>
            <person name="Wang M."/>
            <person name="Liu G.H."/>
            <person name="Pecoraro L."/>
            <person name="Huang H.X."/>
            <person name="Xiao X.J."/>
            <person name="Lin M."/>
            <person name="Wu X.Y."/>
            <person name="Wu W.L."/>
            <person name="Chen Y.Y."/>
            <person name="Chang S.B."/>
            <person name="Sakamoto S."/>
            <person name="Ohme-Takagi M."/>
            <person name="Yagi M."/>
            <person name="Zeng S.J."/>
            <person name="Shen C.Y."/>
            <person name="Yeh C.M."/>
            <person name="Luo Y.B."/>
            <person name="Tsai W.C."/>
            <person name="Van de Peer Y."/>
            <person name="Liu Z.J."/>
        </authorList>
    </citation>
    <scope>NUCLEOTIDE SEQUENCE [LARGE SCALE GENOMIC DNA]</scope>
    <source>
        <tissue evidence="2">The whole plant</tissue>
    </source>
</reference>
<reference evidence="2 3" key="1">
    <citation type="journal article" date="2016" name="Sci. Rep.">
        <title>The Dendrobium catenatum Lindl. genome sequence provides insights into polysaccharide synthase, floral development and adaptive evolution.</title>
        <authorList>
            <person name="Zhang G.Q."/>
            <person name="Xu Q."/>
            <person name="Bian C."/>
            <person name="Tsai W.C."/>
            <person name="Yeh C.M."/>
            <person name="Liu K.W."/>
            <person name="Yoshida K."/>
            <person name="Zhang L.S."/>
            <person name="Chang S.B."/>
            <person name="Chen F."/>
            <person name="Shi Y."/>
            <person name="Su Y.Y."/>
            <person name="Zhang Y.Q."/>
            <person name="Chen L.J."/>
            <person name="Yin Y."/>
            <person name="Lin M."/>
            <person name="Huang H."/>
            <person name="Deng H."/>
            <person name="Wang Z.W."/>
            <person name="Zhu S.L."/>
            <person name="Zhao X."/>
            <person name="Deng C."/>
            <person name="Niu S.C."/>
            <person name="Huang J."/>
            <person name="Wang M."/>
            <person name="Liu G.H."/>
            <person name="Yang H.J."/>
            <person name="Xiao X.J."/>
            <person name="Hsiao Y.Y."/>
            <person name="Wu W.L."/>
            <person name="Chen Y.Y."/>
            <person name="Mitsuda N."/>
            <person name="Ohme-Takagi M."/>
            <person name="Luo Y.B."/>
            <person name="Van de Peer Y."/>
            <person name="Liu Z.J."/>
        </authorList>
    </citation>
    <scope>NUCLEOTIDE SEQUENCE [LARGE SCALE GENOMIC DNA]</scope>
    <source>
        <tissue evidence="2">The whole plant</tissue>
    </source>
</reference>
<protein>
    <submittedName>
        <fullName evidence="2">Uncharacterized protein</fullName>
    </submittedName>
</protein>
<dbReference type="EMBL" id="KZ502556">
    <property type="protein sequence ID" value="PKU76130.1"/>
    <property type="molecule type" value="Genomic_DNA"/>
</dbReference>
<name>A0A2I0WKE4_9ASPA</name>
<organism evidence="2 3">
    <name type="scientific">Dendrobium catenatum</name>
    <dbReference type="NCBI Taxonomy" id="906689"/>
    <lineage>
        <taxon>Eukaryota</taxon>
        <taxon>Viridiplantae</taxon>
        <taxon>Streptophyta</taxon>
        <taxon>Embryophyta</taxon>
        <taxon>Tracheophyta</taxon>
        <taxon>Spermatophyta</taxon>
        <taxon>Magnoliopsida</taxon>
        <taxon>Liliopsida</taxon>
        <taxon>Asparagales</taxon>
        <taxon>Orchidaceae</taxon>
        <taxon>Epidendroideae</taxon>
        <taxon>Malaxideae</taxon>
        <taxon>Dendrobiinae</taxon>
        <taxon>Dendrobium</taxon>
    </lineage>
</organism>
<evidence type="ECO:0000313" key="2">
    <source>
        <dbReference type="EMBL" id="PKU76130.1"/>
    </source>
</evidence>
<accession>A0A2I0WKE4</accession>
<evidence type="ECO:0000256" key="1">
    <source>
        <dbReference type="SAM" id="MobiDB-lite"/>
    </source>
</evidence>
<gene>
    <name evidence="2" type="ORF">MA16_Dca025639</name>
</gene>
<proteinExistence type="predicted"/>
<dbReference type="Proteomes" id="UP000233837">
    <property type="component" value="Unassembled WGS sequence"/>
</dbReference>
<evidence type="ECO:0000313" key="3">
    <source>
        <dbReference type="Proteomes" id="UP000233837"/>
    </source>
</evidence>
<dbReference type="AlphaFoldDB" id="A0A2I0WKE4"/>